<proteinExistence type="predicted"/>
<gene>
    <name evidence="2" type="ORF">DFH08DRAFT_1042074</name>
</gene>
<sequence length="218" mass="24051">PERPHLRHRKQGTTTQESREGIAYGAYCRRIHPAPSTLDGESGRRRKRSGRHPCTPRLPRTPHVRAPPSHTRRSHPGHTKQRERAGCRKSTDPYAPYHPIPRDTSADRGSTRLDGRRASSVQRRVPHSEADAGARTRAWYARPETDIFVLLSALRIPNDEEATSASSHACAATSTSRAHETEKGKRRHEGTRSGRCDSAAPSHETLASTEGAPSSSTA</sequence>
<feature type="compositionally biased region" description="Basic residues" evidence="1">
    <location>
        <begin position="1"/>
        <end position="11"/>
    </location>
</feature>
<feature type="compositionally biased region" description="Polar residues" evidence="1">
    <location>
        <begin position="205"/>
        <end position="218"/>
    </location>
</feature>
<feature type="compositionally biased region" description="Basic and acidic residues" evidence="1">
    <location>
        <begin position="80"/>
        <end position="91"/>
    </location>
</feature>
<dbReference type="AlphaFoldDB" id="A0AAD6ZAN0"/>
<keyword evidence="3" id="KW-1185">Reference proteome</keyword>
<feature type="region of interest" description="Disordered" evidence="1">
    <location>
        <begin position="161"/>
        <end position="218"/>
    </location>
</feature>
<organism evidence="2 3">
    <name type="scientific">Mycena albidolilacea</name>
    <dbReference type="NCBI Taxonomy" id="1033008"/>
    <lineage>
        <taxon>Eukaryota</taxon>
        <taxon>Fungi</taxon>
        <taxon>Dikarya</taxon>
        <taxon>Basidiomycota</taxon>
        <taxon>Agaricomycotina</taxon>
        <taxon>Agaricomycetes</taxon>
        <taxon>Agaricomycetidae</taxon>
        <taxon>Agaricales</taxon>
        <taxon>Marasmiineae</taxon>
        <taxon>Mycenaceae</taxon>
        <taxon>Mycena</taxon>
    </lineage>
</organism>
<feature type="compositionally biased region" description="Basic and acidic residues" evidence="1">
    <location>
        <begin position="100"/>
        <end position="117"/>
    </location>
</feature>
<evidence type="ECO:0000256" key="1">
    <source>
        <dbReference type="SAM" id="MobiDB-lite"/>
    </source>
</evidence>
<evidence type="ECO:0000313" key="2">
    <source>
        <dbReference type="EMBL" id="KAJ7314310.1"/>
    </source>
</evidence>
<feature type="compositionally biased region" description="Basic residues" evidence="1">
    <location>
        <begin position="70"/>
        <end position="79"/>
    </location>
</feature>
<accession>A0AAD6ZAN0</accession>
<comment type="caution">
    <text evidence="2">The sequence shown here is derived from an EMBL/GenBank/DDBJ whole genome shotgun (WGS) entry which is preliminary data.</text>
</comment>
<dbReference type="Proteomes" id="UP001218218">
    <property type="component" value="Unassembled WGS sequence"/>
</dbReference>
<feature type="region of interest" description="Disordered" evidence="1">
    <location>
        <begin position="1"/>
        <end position="136"/>
    </location>
</feature>
<evidence type="ECO:0000313" key="3">
    <source>
        <dbReference type="Proteomes" id="UP001218218"/>
    </source>
</evidence>
<protein>
    <submittedName>
        <fullName evidence="2">Uncharacterized protein</fullName>
    </submittedName>
</protein>
<feature type="non-terminal residue" evidence="2">
    <location>
        <position position="1"/>
    </location>
</feature>
<dbReference type="EMBL" id="JARIHO010000068">
    <property type="protein sequence ID" value="KAJ7314310.1"/>
    <property type="molecule type" value="Genomic_DNA"/>
</dbReference>
<feature type="compositionally biased region" description="Low complexity" evidence="1">
    <location>
        <begin position="163"/>
        <end position="176"/>
    </location>
</feature>
<name>A0AAD6ZAN0_9AGAR</name>
<reference evidence="2" key="1">
    <citation type="submission" date="2023-03" db="EMBL/GenBank/DDBJ databases">
        <title>Massive genome expansion in bonnet fungi (Mycena s.s.) driven by repeated elements and novel gene families across ecological guilds.</title>
        <authorList>
            <consortium name="Lawrence Berkeley National Laboratory"/>
            <person name="Harder C.B."/>
            <person name="Miyauchi S."/>
            <person name="Viragh M."/>
            <person name="Kuo A."/>
            <person name="Thoen E."/>
            <person name="Andreopoulos B."/>
            <person name="Lu D."/>
            <person name="Skrede I."/>
            <person name="Drula E."/>
            <person name="Henrissat B."/>
            <person name="Morin E."/>
            <person name="Kohler A."/>
            <person name="Barry K."/>
            <person name="LaButti K."/>
            <person name="Morin E."/>
            <person name="Salamov A."/>
            <person name="Lipzen A."/>
            <person name="Mereny Z."/>
            <person name="Hegedus B."/>
            <person name="Baldrian P."/>
            <person name="Stursova M."/>
            <person name="Weitz H."/>
            <person name="Taylor A."/>
            <person name="Grigoriev I.V."/>
            <person name="Nagy L.G."/>
            <person name="Martin F."/>
            <person name="Kauserud H."/>
        </authorList>
    </citation>
    <scope>NUCLEOTIDE SEQUENCE</scope>
    <source>
        <strain evidence="2">CBHHK002</strain>
    </source>
</reference>